<name>W0TAZ4_KLUMD</name>
<comment type="subcellular location">
    <subcellularLocation>
        <location evidence="1">Nucleus inner membrane</location>
    </subcellularLocation>
</comment>
<dbReference type="RefSeq" id="XP_022676411.1">
    <property type="nucleotide sequence ID" value="XM_022819890.1"/>
</dbReference>
<feature type="compositionally biased region" description="Acidic residues" evidence="7">
    <location>
        <begin position="390"/>
        <end position="408"/>
    </location>
</feature>
<feature type="transmembrane region" description="Helical" evidence="8">
    <location>
        <begin position="712"/>
        <end position="733"/>
    </location>
</feature>
<feature type="domain" description="HeH/LEM" evidence="10">
    <location>
        <begin position="21"/>
        <end position="55"/>
    </location>
</feature>
<feature type="compositionally biased region" description="Basic and acidic residues" evidence="7">
    <location>
        <begin position="97"/>
        <end position="106"/>
    </location>
</feature>
<dbReference type="GO" id="GO:0071763">
    <property type="term" value="P:nuclear membrane organization"/>
    <property type="evidence" value="ECO:0007669"/>
    <property type="project" value="TreeGrafter"/>
</dbReference>
<keyword evidence="2" id="KW-0597">Phosphoprotein</keyword>
<feature type="region of interest" description="Disordered" evidence="7">
    <location>
        <begin position="645"/>
        <end position="673"/>
    </location>
</feature>
<feature type="compositionally biased region" description="Basic and acidic residues" evidence="7">
    <location>
        <begin position="142"/>
        <end position="153"/>
    </location>
</feature>
<dbReference type="PANTHER" id="PTHR47808">
    <property type="entry name" value="INNER NUCLEAR MEMBRANE PROTEIN HEH2-RELATED"/>
    <property type="match status" value="1"/>
</dbReference>
<dbReference type="Pfam" id="PF12949">
    <property type="entry name" value="HeH"/>
    <property type="match status" value="1"/>
</dbReference>
<dbReference type="GO" id="GO:0005637">
    <property type="term" value="C:nuclear inner membrane"/>
    <property type="evidence" value="ECO:0007669"/>
    <property type="project" value="UniProtKB-SubCell"/>
</dbReference>
<evidence type="ECO:0000313" key="12">
    <source>
        <dbReference type="Proteomes" id="UP000065495"/>
    </source>
</evidence>
<evidence type="ECO:0000256" key="7">
    <source>
        <dbReference type="SAM" id="MobiDB-lite"/>
    </source>
</evidence>
<dbReference type="AlphaFoldDB" id="W0TAZ4"/>
<organism evidence="11 12">
    <name type="scientific">Kluyveromyces marxianus (strain DMKU3-1042 / BCC 29191 / NBRC 104275)</name>
    <name type="common">Yeast</name>
    <name type="synonym">Candida kefyr</name>
    <dbReference type="NCBI Taxonomy" id="1003335"/>
    <lineage>
        <taxon>Eukaryota</taxon>
        <taxon>Fungi</taxon>
        <taxon>Dikarya</taxon>
        <taxon>Ascomycota</taxon>
        <taxon>Saccharomycotina</taxon>
        <taxon>Saccharomycetes</taxon>
        <taxon>Saccharomycetales</taxon>
        <taxon>Saccharomycetaceae</taxon>
        <taxon>Kluyveromyces</taxon>
    </lineage>
</organism>
<keyword evidence="3 8" id="KW-0812">Transmembrane</keyword>
<dbReference type="GO" id="GO:0005783">
    <property type="term" value="C:endoplasmic reticulum"/>
    <property type="evidence" value="ECO:0007669"/>
    <property type="project" value="TreeGrafter"/>
</dbReference>
<dbReference type="CDD" id="cd12935">
    <property type="entry name" value="LEM_like"/>
    <property type="match status" value="1"/>
</dbReference>
<keyword evidence="6" id="KW-0539">Nucleus</keyword>
<feature type="compositionally biased region" description="Low complexity" evidence="7">
    <location>
        <begin position="648"/>
        <end position="667"/>
    </location>
</feature>
<sequence>MSKEEGNSSFNESLLKEDFDPASLKIAELKTVLTSNEIGFKAHDKKAALVKLVEENLDTIKKNVEKDGITTSSHGKVKVTKKRESSKKKRKSATPDALEKSLEKAVHHVKSTPISTPVKEEKEEEEGNTSKVVAKKRKKKSKGNELDKEESRSKTSKKRTKGDESDVEEGEKPDKKARKTKKKKNVSKEGSHDIKSATGSPITKKITKKSPIKSPHRSLIIDKFESSDDASDDSGKDDSFVNFSIKRTSKSNSAIHSSPKSGTASADISADASGRTVTRSNESTKIMETPQESTPIKLNSKSPRANNALRELENQVEQEELENPQRRIPTPTFPTIEEVQKLQDQVTRSINTDNTEASENVSTSEQQIATDREETSREEESISGDKTKDEVEEPIDEELLEGEEEVDENSSVLKGEGKEEEEEEEEEEEGKETTDTKMAKKQCIKKSAKSLFTSLGHFLIKLNIFLLIMLPIIFGLWYREQRIAVGFCGSEIDIPLLGKEYTNPYVKEFESKLSPLKPDCLPCPENAICFPYMNLKCKPGYIIEKSIFSLHGLVPIHDRCIKDSKKQKLVQEVVKKTLELLRTKNAQESCGECEDDIKSGVSNEELYEIFYESKKPWINDEEFNALWEQVEVDLKEEPEIIWRQLPTKSGNHKSSGSSSDGHPPEGSLEVDGQTGHFQETGFQKGYFRSTSKKYIGLKCQFERQVHSTWNRYQWLVVSTFSILVALQILKRYISKKLQEREMIEKISEQVIKRLQQVVIKKIQPSYMSSVQLRDLILKDVNDLNEKNRIWTATTKRLDSNTNVKSTLMEIHGEIMKCWEWIGVLPINDDDNKTEQTENANVAA</sequence>
<dbReference type="Gene3D" id="1.10.10.1180">
    <property type="entry name" value="MAN1, winged-helix domain"/>
    <property type="match status" value="1"/>
</dbReference>
<dbReference type="InterPro" id="IPR018996">
    <property type="entry name" value="Man1/Src1-like_C"/>
</dbReference>
<evidence type="ECO:0000259" key="10">
    <source>
        <dbReference type="Pfam" id="PF12949"/>
    </source>
</evidence>
<dbReference type="Pfam" id="PF09402">
    <property type="entry name" value="MSC"/>
    <property type="match status" value="1"/>
</dbReference>
<accession>W0TAZ4</accession>
<proteinExistence type="predicted"/>
<dbReference type="InterPro" id="IPR041885">
    <property type="entry name" value="MAN1_winged_helix_dom"/>
</dbReference>
<gene>
    <name evidence="11" type="primary">SRC1</name>
    <name evidence="11" type="ORF">KLMA_40566</name>
</gene>
<feature type="compositionally biased region" description="Basic residues" evidence="7">
    <location>
        <begin position="175"/>
        <end position="185"/>
    </location>
</feature>
<evidence type="ECO:0000256" key="8">
    <source>
        <dbReference type="SAM" id="Phobius"/>
    </source>
</evidence>
<dbReference type="InterPro" id="IPR044780">
    <property type="entry name" value="Heh2/Src1"/>
</dbReference>
<feature type="compositionally biased region" description="Acidic residues" evidence="7">
    <location>
        <begin position="418"/>
        <end position="430"/>
    </location>
</feature>
<feature type="region of interest" description="Disordered" evidence="7">
    <location>
        <begin position="62"/>
        <end position="303"/>
    </location>
</feature>
<protein>
    <submittedName>
        <fullName evidence="11">Src1p</fullName>
    </submittedName>
</protein>
<keyword evidence="4 8" id="KW-1133">Transmembrane helix</keyword>
<feature type="compositionally biased region" description="Polar residues" evidence="7">
    <location>
        <begin position="275"/>
        <end position="303"/>
    </location>
</feature>
<evidence type="ECO:0000313" key="11">
    <source>
        <dbReference type="EMBL" id="BAO40590.1"/>
    </source>
</evidence>
<feature type="compositionally biased region" description="Basic residues" evidence="7">
    <location>
        <begin position="205"/>
        <end position="216"/>
    </location>
</feature>
<dbReference type="GO" id="GO:0003682">
    <property type="term" value="F:chromatin binding"/>
    <property type="evidence" value="ECO:0007669"/>
    <property type="project" value="InterPro"/>
</dbReference>
<feature type="compositionally biased region" description="Polar residues" evidence="7">
    <location>
        <begin position="342"/>
        <end position="369"/>
    </location>
</feature>
<evidence type="ECO:0000256" key="3">
    <source>
        <dbReference type="ARBA" id="ARBA00022692"/>
    </source>
</evidence>
<dbReference type="KEGG" id="kmx:KLMA_40566"/>
<evidence type="ECO:0000256" key="6">
    <source>
        <dbReference type="ARBA" id="ARBA00023242"/>
    </source>
</evidence>
<evidence type="ECO:0000259" key="9">
    <source>
        <dbReference type="Pfam" id="PF09402"/>
    </source>
</evidence>
<feature type="compositionally biased region" description="Basic and acidic residues" evidence="7">
    <location>
        <begin position="186"/>
        <end position="195"/>
    </location>
</feature>
<dbReference type="InterPro" id="IPR025856">
    <property type="entry name" value="HeH/LEM_domain"/>
</dbReference>
<evidence type="ECO:0000256" key="5">
    <source>
        <dbReference type="ARBA" id="ARBA00023136"/>
    </source>
</evidence>
<feature type="compositionally biased region" description="Basic and acidic residues" evidence="7">
    <location>
        <begin position="370"/>
        <end position="389"/>
    </location>
</feature>
<reference evidence="11 12" key="1">
    <citation type="journal article" date="2015" name="Biotechnol. Biofuels">
        <title>Genetic basis of the highly efficient yeast Kluyveromyces marxianus: complete genome sequence and transcriptome analyses.</title>
        <authorList>
            <person name="Lertwattanasakul N."/>
            <person name="Kosaka T."/>
            <person name="Hosoyama A."/>
            <person name="Suzuki Y."/>
            <person name="Rodrussamee N."/>
            <person name="Matsutani M."/>
            <person name="Murata M."/>
            <person name="Fujimoto N."/>
            <person name="Suprayogi"/>
            <person name="Tsuchikane K."/>
            <person name="Limtong S."/>
            <person name="Fujita N."/>
            <person name="Yamada M."/>
        </authorList>
    </citation>
    <scope>NUCLEOTIDE SEQUENCE [LARGE SCALE GENOMIC DNA]</scope>
    <source>
        <strain evidence="12">DMKU3-1042 / BCC 29191 / NBRC 104275</strain>
    </source>
</reference>
<feature type="compositionally biased region" description="Basic residues" evidence="7">
    <location>
        <begin position="75"/>
        <end position="92"/>
    </location>
</feature>
<feature type="compositionally biased region" description="Polar residues" evidence="7">
    <location>
        <begin position="241"/>
        <end position="266"/>
    </location>
</feature>
<feature type="domain" description="Man1/Src1-like C-terminal" evidence="9">
    <location>
        <begin position="466"/>
        <end position="822"/>
    </location>
</feature>
<evidence type="ECO:0000256" key="1">
    <source>
        <dbReference type="ARBA" id="ARBA00004540"/>
    </source>
</evidence>
<dbReference type="GO" id="GO:0034399">
    <property type="term" value="C:nuclear periphery"/>
    <property type="evidence" value="ECO:0007669"/>
    <property type="project" value="TreeGrafter"/>
</dbReference>
<dbReference type="OrthoDB" id="2503928at2759"/>
<dbReference type="PANTHER" id="PTHR47808:SF2">
    <property type="entry name" value="LEM DOMAIN-CONTAINING PROTEIN 2"/>
    <property type="match status" value="1"/>
</dbReference>
<dbReference type="VEuPathDB" id="FungiDB:KLMA_40566"/>
<keyword evidence="5 8" id="KW-0472">Membrane</keyword>
<evidence type="ECO:0000256" key="4">
    <source>
        <dbReference type="ARBA" id="ARBA00022989"/>
    </source>
</evidence>
<evidence type="ECO:0000256" key="2">
    <source>
        <dbReference type="ARBA" id="ARBA00022553"/>
    </source>
</evidence>
<feature type="transmembrane region" description="Helical" evidence="8">
    <location>
        <begin position="458"/>
        <end position="478"/>
    </location>
</feature>
<dbReference type="GeneID" id="34716552"/>
<dbReference type="Proteomes" id="UP000065495">
    <property type="component" value="Chromosome 4"/>
</dbReference>
<dbReference type="EMBL" id="AP012216">
    <property type="protein sequence ID" value="BAO40590.1"/>
    <property type="molecule type" value="Genomic_DNA"/>
</dbReference>
<feature type="region of interest" description="Disordered" evidence="7">
    <location>
        <begin position="316"/>
        <end position="438"/>
    </location>
</feature>